<dbReference type="InterPro" id="IPR011335">
    <property type="entry name" value="Restrct_endonuc-II-like"/>
</dbReference>
<sequence>MPRRVPLDPLLTSRAFRVADAIAAGIGENRLRSADLARPHHGIRVATDLTDGTALGAARAFAPLLRPGDRFSGPTAAALWGAPLPTAPHPLHVTAAPGLTRTRRPGVVGHRGPDGVPLIRFGLPVSPPALAFLECASVLESADLVAVGDHLVLDPRVLDPADPERPHVALGELRAWLSSSTGRNIRTARAAAALVREGVESPRETALRLLVHELGLPEPVCGYLVRDREGREIGYFDLVWPELRIIVEYDGDQHRTSAYQYDRDIRRFDRASEAGYRVIRVRARGLGADLDETIARLRRAFAN</sequence>
<evidence type="ECO:0000259" key="1">
    <source>
        <dbReference type="Pfam" id="PF04480"/>
    </source>
</evidence>
<evidence type="ECO:0000313" key="3">
    <source>
        <dbReference type="Proteomes" id="UP001157069"/>
    </source>
</evidence>
<dbReference type="SUPFAM" id="SSF52980">
    <property type="entry name" value="Restriction endonuclease-like"/>
    <property type="match status" value="1"/>
</dbReference>
<dbReference type="InterPro" id="IPR007569">
    <property type="entry name" value="DUF559"/>
</dbReference>
<comment type="caution">
    <text evidence="2">The sequence shown here is derived from an EMBL/GenBank/DDBJ whole genome shotgun (WGS) entry which is preliminary data.</text>
</comment>
<feature type="domain" description="DUF559" evidence="1">
    <location>
        <begin position="237"/>
        <end position="298"/>
    </location>
</feature>
<keyword evidence="3" id="KW-1185">Reference proteome</keyword>
<dbReference type="RefSeq" id="WP_284298764.1">
    <property type="nucleotide sequence ID" value="NZ_BSVA01000001.1"/>
</dbReference>
<dbReference type="Pfam" id="PF04480">
    <property type="entry name" value="DUF559"/>
    <property type="match status" value="1"/>
</dbReference>
<dbReference type="Proteomes" id="UP001157069">
    <property type="component" value="Unassembled WGS sequence"/>
</dbReference>
<organism evidence="2 3">
    <name type="scientific">Homoserinibacter gongjuensis</name>
    <dbReference type="NCBI Taxonomy" id="1162968"/>
    <lineage>
        <taxon>Bacteria</taxon>
        <taxon>Bacillati</taxon>
        <taxon>Actinomycetota</taxon>
        <taxon>Actinomycetes</taxon>
        <taxon>Micrococcales</taxon>
        <taxon>Microbacteriaceae</taxon>
        <taxon>Homoserinibacter</taxon>
    </lineage>
</organism>
<accession>A0ABQ6JTT3</accession>
<evidence type="ECO:0000313" key="2">
    <source>
        <dbReference type="EMBL" id="GMA90813.1"/>
    </source>
</evidence>
<dbReference type="EMBL" id="BSVA01000001">
    <property type="protein sequence ID" value="GMA90813.1"/>
    <property type="molecule type" value="Genomic_DNA"/>
</dbReference>
<name>A0ABQ6JTT3_9MICO</name>
<proteinExistence type="predicted"/>
<reference evidence="3" key="1">
    <citation type="journal article" date="2019" name="Int. J. Syst. Evol. Microbiol.">
        <title>The Global Catalogue of Microorganisms (GCM) 10K type strain sequencing project: providing services to taxonomists for standard genome sequencing and annotation.</title>
        <authorList>
            <consortium name="The Broad Institute Genomics Platform"/>
            <consortium name="The Broad Institute Genome Sequencing Center for Infectious Disease"/>
            <person name="Wu L."/>
            <person name="Ma J."/>
        </authorList>
    </citation>
    <scope>NUCLEOTIDE SEQUENCE [LARGE SCALE GENOMIC DNA]</scope>
    <source>
        <strain evidence="3">NBRC 108755</strain>
    </source>
</reference>
<protein>
    <recommendedName>
        <fullName evidence="1">DUF559 domain-containing protein</fullName>
    </recommendedName>
</protein>
<gene>
    <name evidence="2" type="ORF">GCM10025869_13420</name>
</gene>
<dbReference type="Gene3D" id="3.40.960.10">
    <property type="entry name" value="VSR Endonuclease"/>
    <property type="match status" value="1"/>
</dbReference>